<dbReference type="RefSeq" id="WP_327607797.1">
    <property type="nucleotide sequence ID" value="NZ_JARZFX010000005.1"/>
</dbReference>
<dbReference type="CDD" id="cd02518">
    <property type="entry name" value="GT2_SpsF"/>
    <property type="match status" value="1"/>
</dbReference>
<evidence type="ECO:0000313" key="2">
    <source>
        <dbReference type="Proteomes" id="UP001335737"/>
    </source>
</evidence>
<name>A0ABU6KFZ7_9BACI</name>
<accession>A0ABU6KFZ7</accession>
<comment type="caution">
    <text evidence="1">The sequence shown here is derived from an EMBL/GenBank/DDBJ whole genome shotgun (WGS) entry which is preliminary data.</text>
</comment>
<reference evidence="1 2" key="1">
    <citation type="journal article" date="2024" name="Int. J. Syst. Evol. Microbiol.">
        <title>Virgibacillus tibetensis sp. nov., isolated from salt lake on the Tibetan Plateau of China.</title>
        <authorList>
            <person name="Phurbu D."/>
            <person name="Liu Z.-X."/>
            <person name="Wang R."/>
            <person name="Zheng Y.-Y."/>
            <person name="Liu H.-C."/>
            <person name="Zhou Y.-G."/>
            <person name="Yu Y.-J."/>
            <person name="Li A.-H."/>
        </authorList>
    </citation>
    <scope>NUCLEOTIDE SEQUENCE [LARGE SCALE GENOMIC DNA]</scope>
    <source>
        <strain evidence="1 2">C22-A2</strain>
    </source>
</reference>
<keyword evidence="2" id="KW-1185">Reference proteome</keyword>
<dbReference type="EMBL" id="JARZFX010000005">
    <property type="protein sequence ID" value="MEC5424229.1"/>
    <property type="molecule type" value="Genomic_DNA"/>
</dbReference>
<protein>
    <submittedName>
        <fullName evidence="1">Glycosyltransferase family protein</fullName>
    </submittedName>
</protein>
<dbReference type="Gene3D" id="3.90.550.10">
    <property type="entry name" value="Spore Coat Polysaccharide Biosynthesis Protein SpsA, Chain A"/>
    <property type="match status" value="1"/>
</dbReference>
<dbReference type="PANTHER" id="PTHR42866:SF1">
    <property type="entry name" value="SPORE COAT POLYSACCHARIDE BIOSYNTHESIS PROTEIN SPSF"/>
    <property type="match status" value="1"/>
</dbReference>
<evidence type="ECO:0000313" key="1">
    <source>
        <dbReference type="EMBL" id="MEC5424229.1"/>
    </source>
</evidence>
<sequence length="243" mass="27925">MKVAAIIQARMGSSRLPGKILKKVLGKPLLAFQLERVEQSKQIDELLVATTNKAIDADVANLCESLGFSYFRGSEADVLERYYKAAIQVKADVVVRLTGDCPIIDPQVIDKIIGDYLLRFHEYQYVSNTLNRTFPRGMDAEVFSFQALKRAHSHAVSSIDREHVTRYLVNNPEMFNLFNVSHSEDYSQHRWTVDTHEDFILISKIIEALYPSTPQFTMKDVIHLLEKNSDWRLINTHIQQKKD</sequence>
<dbReference type="InterPro" id="IPR003329">
    <property type="entry name" value="Cytidylyl_trans"/>
</dbReference>
<dbReference type="Pfam" id="PF02348">
    <property type="entry name" value="CTP_transf_3"/>
    <property type="match status" value="1"/>
</dbReference>
<gene>
    <name evidence="1" type="ORF">QGM71_12080</name>
</gene>
<dbReference type="InterPro" id="IPR029044">
    <property type="entry name" value="Nucleotide-diphossugar_trans"/>
</dbReference>
<dbReference type="Proteomes" id="UP001335737">
    <property type="component" value="Unassembled WGS sequence"/>
</dbReference>
<dbReference type="PANTHER" id="PTHR42866">
    <property type="entry name" value="3-DEOXY-MANNO-OCTULOSONATE CYTIDYLYLTRANSFERASE"/>
    <property type="match status" value="1"/>
</dbReference>
<dbReference type="SUPFAM" id="SSF53448">
    <property type="entry name" value="Nucleotide-diphospho-sugar transferases"/>
    <property type="match status" value="1"/>
</dbReference>
<organism evidence="1 2">
    <name type="scientific">Virgibacillus tibetensis</name>
    <dbReference type="NCBI Taxonomy" id="3042313"/>
    <lineage>
        <taxon>Bacteria</taxon>
        <taxon>Bacillati</taxon>
        <taxon>Bacillota</taxon>
        <taxon>Bacilli</taxon>
        <taxon>Bacillales</taxon>
        <taxon>Bacillaceae</taxon>
        <taxon>Virgibacillus</taxon>
    </lineage>
</organism>
<proteinExistence type="predicted"/>